<proteinExistence type="predicted"/>
<feature type="transmembrane region" description="Helical" evidence="9">
    <location>
        <begin position="740"/>
        <end position="762"/>
    </location>
</feature>
<dbReference type="Gene3D" id="1.20.1560.10">
    <property type="entry name" value="ABC transporter type 1, transmembrane domain"/>
    <property type="match status" value="2"/>
</dbReference>
<dbReference type="SUPFAM" id="SSF52540">
    <property type="entry name" value="P-loop containing nucleoside triphosphate hydrolases"/>
    <property type="match status" value="1"/>
</dbReference>
<dbReference type="Pfam" id="PF00664">
    <property type="entry name" value="ABC_membrane"/>
    <property type="match status" value="2"/>
</dbReference>
<evidence type="ECO:0000313" key="13">
    <source>
        <dbReference type="EnsemblMetazoa" id="CapteP186918"/>
    </source>
</evidence>
<evidence type="ECO:0000256" key="3">
    <source>
        <dbReference type="ARBA" id="ARBA00022692"/>
    </source>
</evidence>
<feature type="transmembrane region" description="Helical" evidence="9">
    <location>
        <begin position="866"/>
        <end position="897"/>
    </location>
</feature>
<feature type="domain" description="ABC transmembrane type-1" evidence="11">
    <location>
        <begin position="233"/>
        <end position="475"/>
    </location>
</feature>
<evidence type="ECO:0000256" key="6">
    <source>
        <dbReference type="ARBA" id="ARBA00022840"/>
    </source>
</evidence>
<gene>
    <name evidence="12" type="ORF">CAPTEDRAFT_186918</name>
</gene>
<evidence type="ECO:0000256" key="8">
    <source>
        <dbReference type="ARBA" id="ARBA00023136"/>
    </source>
</evidence>
<dbReference type="GO" id="GO:0012505">
    <property type="term" value="C:endomembrane system"/>
    <property type="evidence" value="ECO:0007669"/>
    <property type="project" value="UniProtKB-SubCell"/>
</dbReference>
<comment type="subcellular location">
    <subcellularLocation>
        <location evidence="1">Endomembrane system</location>
        <topology evidence="1">Multi-pass membrane protein</topology>
    </subcellularLocation>
</comment>
<dbReference type="HOGENOM" id="CLU_000604_27_3_1"/>
<reference evidence="12 14" key="2">
    <citation type="journal article" date="2013" name="Nature">
        <title>Insights into bilaterian evolution from three spiralian genomes.</title>
        <authorList>
            <person name="Simakov O."/>
            <person name="Marletaz F."/>
            <person name="Cho S.J."/>
            <person name="Edsinger-Gonzales E."/>
            <person name="Havlak P."/>
            <person name="Hellsten U."/>
            <person name="Kuo D.H."/>
            <person name="Larsson T."/>
            <person name="Lv J."/>
            <person name="Arendt D."/>
            <person name="Savage R."/>
            <person name="Osoegawa K."/>
            <person name="de Jong P."/>
            <person name="Grimwood J."/>
            <person name="Chapman J.A."/>
            <person name="Shapiro H."/>
            <person name="Aerts A."/>
            <person name="Otillar R.P."/>
            <person name="Terry A.Y."/>
            <person name="Boore J.L."/>
            <person name="Grigoriev I.V."/>
            <person name="Lindberg D.R."/>
            <person name="Seaver E.C."/>
            <person name="Weisblat D.A."/>
            <person name="Putnam N.H."/>
            <person name="Rokhsar D.S."/>
        </authorList>
    </citation>
    <scope>NUCLEOTIDE SEQUENCE</scope>
    <source>
        <strain evidence="12 14">I ESC-2004</strain>
    </source>
</reference>
<accession>R7TFJ1</accession>
<keyword evidence="8 9" id="KW-0472">Membrane</keyword>
<feature type="non-terminal residue" evidence="12">
    <location>
        <position position="964"/>
    </location>
</feature>
<dbReference type="GO" id="GO:0005524">
    <property type="term" value="F:ATP binding"/>
    <property type="evidence" value="ECO:0007669"/>
    <property type="project" value="UniProtKB-KW"/>
</dbReference>
<keyword evidence="2" id="KW-0813">Transport</keyword>
<dbReference type="PANTHER" id="PTHR24223">
    <property type="entry name" value="ATP-BINDING CASSETTE SUB-FAMILY C"/>
    <property type="match status" value="1"/>
</dbReference>
<dbReference type="OrthoDB" id="6500128at2759"/>
<dbReference type="EMBL" id="KB310082">
    <property type="protein sequence ID" value="ELT92553.1"/>
    <property type="molecule type" value="Genomic_DNA"/>
</dbReference>
<feature type="transmembrane region" description="Helical" evidence="9">
    <location>
        <begin position="248"/>
        <end position="268"/>
    </location>
</feature>
<dbReference type="GO" id="GO:0016020">
    <property type="term" value="C:membrane"/>
    <property type="evidence" value="ECO:0007669"/>
    <property type="project" value="InterPro"/>
</dbReference>
<dbReference type="Pfam" id="PF00005">
    <property type="entry name" value="ABC_tran"/>
    <property type="match status" value="1"/>
</dbReference>
<evidence type="ECO:0000256" key="7">
    <source>
        <dbReference type="ARBA" id="ARBA00022989"/>
    </source>
</evidence>
<feature type="transmembrane region" description="Helical" evidence="9">
    <location>
        <begin position="782"/>
        <end position="806"/>
    </location>
</feature>
<protein>
    <recommendedName>
        <fullName evidence="15">ABC transmembrane type-1 domain-containing protein</fullName>
    </recommendedName>
</protein>
<dbReference type="AlphaFoldDB" id="R7TFJ1"/>
<feature type="transmembrane region" description="Helical" evidence="9">
    <location>
        <begin position="101"/>
        <end position="121"/>
    </location>
</feature>
<dbReference type="GO" id="GO:0140359">
    <property type="term" value="F:ABC-type transporter activity"/>
    <property type="evidence" value="ECO:0007669"/>
    <property type="project" value="InterPro"/>
</dbReference>
<keyword evidence="7 9" id="KW-1133">Transmembrane helix</keyword>
<feature type="domain" description="ABC transporter" evidence="10">
    <location>
        <begin position="427"/>
        <end position="679"/>
    </location>
</feature>
<evidence type="ECO:0000256" key="1">
    <source>
        <dbReference type="ARBA" id="ARBA00004127"/>
    </source>
</evidence>
<dbReference type="SUPFAM" id="SSF90123">
    <property type="entry name" value="ABC transporter transmembrane region"/>
    <property type="match status" value="2"/>
</dbReference>
<dbReference type="Proteomes" id="UP000014760">
    <property type="component" value="Unassembled WGS sequence"/>
</dbReference>
<reference evidence="13" key="3">
    <citation type="submission" date="2015-06" db="UniProtKB">
        <authorList>
            <consortium name="EnsemblMetazoa"/>
        </authorList>
    </citation>
    <scope>IDENTIFICATION</scope>
</reference>
<feature type="transmembrane region" description="Helical" evidence="9">
    <location>
        <begin position="72"/>
        <end position="89"/>
    </location>
</feature>
<evidence type="ECO:0000259" key="11">
    <source>
        <dbReference type="PROSITE" id="PS50929"/>
    </source>
</evidence>
<dbReference type="EnsemblMetazoa" id="CapteT186918">
    <property type="protein sequence ID" value="CapteP186918"/>
    <property type="gene ID" value="CapteG186918"/>
</dbReference>
<dbReference type="InterPro" id="IPR027417">
    <property type="entry name" value="P-loop_NTPase"/>
</dbReference>
<keyword evidence="6" id="KW-0067">ATP-binding</keyword>
<dbReference type="FunFam" id="1.20.1560.10:FF:000013">
    <property type="entry name" value="ABC transporter C family member 2"/>
    <property type="match status" value="1"/>
</dbReference>
<evidence type="ECO:0000313" key="12">
    <source>
        <dbReference type="EMBL" id="ELT92553.1"/>
    </source>
</evidence>
<feature type="domain" description="ABC transmembrane type-1" evidence="11">
    <location>
        <begin position="743"/>
        <end position="958"/>
    </location>
</feature>
<feature type="transmembrane region" description="Helical" evidence="9">
    <location>
        <begin position="42"/>
        <end position="60"/>
    </location>
</feature>
<feature type="transmembrane region" description="Helical" evidence="9">
    <location>
        <begin position="327"/>
        <end position="346"/>
    </location>
</feature>
<dbReference type="STRING" id="283909.R7TFJ1"/>
<dbReference type="InterPro" id="IPR050173">
    <property type="entry name" value="ABC_transporter_C-like"/>
</dbReference>
<keyword evidence="4" id="KW-0677">Repeat</keyword>
<dbReference type="OMA" id="NDNTSKC"/>
<feature type="transmembrane region" description="Helical" evidence="9">
    <location>
        <begin position="409"/>
        <end position="436"/>
    </location>
</feature>
<dbReference type="PROSITE" id="PS00211">
    <property type="entry name" value="ABC_TRANSPORTER_1"/>
    <property type="match status" value="1"/>
</dbReference>
<feature type="transmembrane region" description="Helical" evidence="9">
    <location>
        <begin position="133"/>
        <end position="149"/>
    </location>
</feature>
<evidence type="ECO:0008006" key="15">
    <source>
        <dbReference type="Google" id="ProtNLM"/>
    </source>
</evidence>
<evidence type="ECO:0000313" key="14">
    <source>
        <dbReference type="Proteomes" id="UP000014760"/>
    </source>
</evidence>
<dbReference type="Gene3D" id="3.40.50.300">
    <property type="entry name" value="P-loop containing nucleotide triphosphate hydrolases"/>
    <property type="match status" value="1"/>
</dbReference>
<dbReference type="InterPro" id="IPR036640">
    <property type="entry name" value="ABC1_TM_sf"/>
</dbReference>
<dbReference type="PROSITE" id="PS50893">
    <property type="entry name" value="ABC_TRANSPORTER_2"/>
    <property type="match status" value="1"/>
</dbReference>
<sequence length="964" mass="109157">MDSGVVAWPALCGNQKQYADFWNPYITLQTDNPDFTPCFQNTVLKLAPNLLFWLIIPIYMKSIGSGRRDTNRSRLNIAKMVLIMFIVNVEHRRTVHSSGLIFIYLLVDIISCSIGVRSAFLRNIQLSEKFLRSLELSLVGVLWILVWFVDIPEERNSESTPLLADEGIRNESTVESPELRCSFISAITYCWFTKLIIKAFKTDLRFEELYDLTNRDKASSIVHGFQESWNKELKVMLTWVQSNDPHQWKGICIAFTMFLCGIAFVLLLQRHFYYTFLVGLHMKTAISSAVYRKILNLSCSARAKTTSGYITNLLAVDAQRLQDVPQYIFILIFTPFLTLMSAILLWQSVGLASLPGMISLVVIFLPVNGFYVSNQIKKLQMIKMQAWESSFGKKVKSERESELHYLKRAGYISGVSAIIWNNATFIVIFIIIATYVSLDDGNILDPNTAFVTASLVNVLNFPLSFLPAGVSYLGQTAVSIERLQEFFQLEERQESVQNHDIEEGETQRIRGSVRSRQSVAYLPQQPWIINESLRNNILFGRPYIEASYNAVIKACALDVDLKSFVDGDLTEIGGNGVNLSGGQRQRVSLARSVYLDRDLYYLDDPLSAVDGRVGEQIFNQVIGPSGILKHKTRVVVTHHTAHLQCFDYVISMRDGTISKSGSYIQIQSNRNPASSLDGQGCDIKGRSRKRFTTYPHSLSKSSAKNKNVAPRKLVEEELTATGKISWSVLKNFMRAARYPMVSLTMIFYGLNVASLVNSSIWLSKWSDVVPLQNTTFWDQNGYYMSVYGSILIGQVLSSLLGSVCIVHGCLKVSRLFHDAILDRLLRAPVSFFDSTPLGRILNRVSRDLDAIDFNTPLHLRNWFFQVVPLITTMILISYVAPFFLVAITPIGALFHLIQKLYANIIRQLTRIECAKRSPIFAHFDTTLSGVASIRAYGHQKMFIEKSDQLLDDCQKVYYLYISSI</sequence>
<dbReference type="InterPro" id="IPR017871">
    <property type="entry name" value="ABC_transporter-like_CS"/>
</dbReference>
<keyword evidence="5" id="KW-0547">Nucleotide-binding</keyword>
<feature type="transmembrane region" description="Helical" evidence="9">
    <location>
        <begin position="448"/>
        <end position="473"/>
    </location>
</feature>
<organism evidence="12">
    <name type="scientific">Capitella teleta</name>
    <name type="common">Polychaete worm</name>
    <dbReference type="NCBI Taxonomy" id="283909"/>
    <lineage>
        <taxon>Eukaryota</taxon>
        <taxon>Metazoa</taxon>
        <taxon>Spiralia</taxon>
        <taxon>Lophotrochozoa</taxon>
        <taxon>Annelida</taxon>
        <taxon>Polychaeta</taxon>
        <taxon>Sedentaria</taxon>
        <taxon>Scolecida</taxon>
        <taxon>Capitellidae</taxon>
        <taxon>Capitella</taxon>
    </lineage>
</organism>
<dbReference type="CDD" id="cd18595">
    <property type="entry name" value="ABC_6TM_MRP1_2_3_6_D1_like"/>
    <property type="match status" value="1"/>
</dbReference>
<evidence type="ECO:0000256" key="9">
    <source>
        <dbReference type="SAM" id="Phobius"/>
    </source>
</evidence>
<keyword evidence="14" id="KW-1185">Reference proteome</keyword>
<reference evidence="14" key="1">
    <citation type="submission" date="2012-12" db="EMBL/GenBank/DDBJ databases">
        <authorList>
            <person name="Hellsten U."/>
            <person name="Grimwood J."/>
            <person name="Chapman J.A."/>
            <person name="Shapiro H."/>
            <person name="Aerts A."/>
            <person name="Otillar R.P."/>
            <person name="Terry A.Y."/>
            <person name="Boore J.L."/>
            <person name="Simakov O."/>
            <person name="Marletaz F."/>
            <person name="Cho S.-J."/>
            <person name="Edsinger-Gonzales E."/>
            <person name="Havlak P."/>
            <person name="Kuo D.-H."/>
            <person name="Larsson T."/>
            <person name="Lv J."/>
            <person name="Arendt D."/>
            <person name="Savage R."/>
            <person name="Osoegawa K."/>
            <person name="de Jong P."/>
            <person name="Lindberg D.R."/>
            <person name="Seaver E.C."/>
            <person name="Weisblat D.A."/>
            <person name="Putnam N.H."/>
            <person name="Grigoriev I.V."/>
            <person name="Rokhsar D.S."/>
        </authorList>
    </citation>
    <scope>NUCLEOTIDE SEQUENCE</scope>
    <source>
        <strain evidence="14">I ESC-2004</strain>
    </source>
</reference>
<dbReference type="InterPro" id="IPR011527">
    <property type="entry name" value="ABC1_TM_dom"/>
</dbReference>
<evidence type="ECO:0000259" key="10">
    <source>
        <dbReference type="PROSITE" id="PS50893"/>
    </source>
</evidence>
<dbReference type="InterPro" id="IPR003439">
    <property type="entry name" value="ABC_transporter-like_ATP-bd"/>
</dbReference>
<dbReference type="PANTHER" id="PTHR24223:SF443">
    <property type="entry name" value="MULTIDRUG-RESISTANCE LIKE PROTEIN 1, ISOFORM I"/>
    <property type="match status" value="1"/>
</dbReference>
<keyword evidence="3 9" id="KW-0812">Transmembrane</keyword>
<evidence type="ECO:0000256" key="2">
    <source>
        <dbReference type="ARBA" id="ARBA00022448"/>
    </source>
</evidence>
<evidence type="ECO:0000256" key="5">
    <source>
        <dbReference type="ARBA" id="ARBA00022741"/>
    </source>
</evidence>
<evidence type="ECO:0000256" key="4">
    <source>
        <dbReference type="ARBA" id="ARBA00022737"/>
    </source>
</evidence>
<name>R7TFJ1_CAPTE</name>
<feature type="transmembrane region" description="Helical" evidence="9">
    <location>
        <begin position="352"/>
        <end position="373"/>
    </location>
</feature>
<dbReference type="PROSITE" id="PS50929">
    <property type="entry name" value="ABC_TM1F"/>
    <property type="match status" value="2"/>
</dbReference>
<dbReference type="EMBL" id="AMQN01002801">
    <property type="status" value="NOT_ANNOTATED_CDS"/>
    <property type="molecule type" value="Genomic_DNA"/>
</dbReference>
<dbReference type="GO" id="GO:0016887">
    <property type="term" value="F:ATP hydrolysis activity"/>
    <property type="evidence" value="ECO:0007669"/>
    <property type="project" value="InterPro"/>
</dbReference>